<evidence type="ECO:0000256" key="1">
    <source>
        <dbReference type="SAM" id="Phobius"/>
    </source>
</evidence>
<dbReference type="EMBL" id="LRGB01000781">
    <property type="protein sequence ID" value="KZS15974.1"/>
    <property type="molecule type" value="Genomic_DNA"/>
</dbReference>
<protein>
    <submittedName>
        <fullName evidence="2">Uncharacterized protein</fullName>
    </submittedName>
</protein>
<name>A0A164Z5U4_9CRUS</name>
<organism evidence="2 3">
    <name type="scientific">Daphnia magna</name>
    <dbReference type="NCBI Taxonomy" id="35525"/>
    <lineage>
        <taxon>Eukaryota</taxon>
        <taxon>Metazoa</taxon>
        <taxon>Ecdysozoa</taxon>
        <taxon>Arthropoda</taxon>
        <taxon>Crustacea</taxon>
        <taxon>Branchiopoda</taxon>
        <taxon>Diplostraca</taxon>
        <taxon>Cladocera</taxon>
        <taxon>Anomopoda</taxon>
        <taxon>Daphniidae</taxon>
        <taxon>Daphnia</taxon>
    </lineage>
</organism>
<feature type="transmembrane region" description="Helical" evidence="1">
    <location>
        <begin position="43"/>
        <end position="62"/>
    </location>
</feature>
<reference evidence="2 3" key="1">
    <citation type="submission" date="2016-03" db="EMBL/GenBank/DDBJ databases">
        <title>EvidentialGene: Evidence-directed Construction of Genes on Genomes.</title>
        <authorList>
            <person name="Gilbert D.G."/>
            <person name="Choi J.-H."/>
            <person name="Mockaitis K."/>
            <person name="Colbourne J."/>
            <person name="Pfrender M."/>
        </authorList>
    </citation>
    <scope>NUCLEOTIDE SEQUENCE [LARGE SCALE GENOMIC DNA]</scope>
    <source>
        <strain evidence="2 3">Xinb3</strain>
        <tissue evidence="2">Complete organism</tissue>
    </source>
</reference>
<sequence length="136" mass="15984">MCYMLGWCRRIDEPYLSFSFFKILLCCRLGSLSRAENKKWKEMLDFVGFFFVSDTLSRPFFFKVEYHIITILIGGDCVTFNTGAVGQMCAFFFFKVILLNLMRDCYRRLRGTTVGFPQDPIAVSDVKNHDRSRWSH</sequence>
<keyword evidence="1" id="KW-1133">Transmembrane helix</keyword>
<evidence type="ECO:0000313" key="2">
    <source>
        <dbReference type="EMBL" id="KZS15974.1"/>
    </source>
</evidence>
<comment type="caution">
    <text evidence="2">The sequence shown here is derived from an EMBL/GenBank/DDBJ whole genome shotgun (WGS) entry which is preliminary data.</text>
</comment>
<dbReference type="Proteomes" id="UP000076858">
    <property type="component" value="Unassembled WGS sequence"/>
</dbReference>
<proteinExistence type="predicted"/>
<keyword evidence="3" id="KW-1185">Reference proteome</keyword>
<keyword evidence="1" id="KW-0812">Transmembrane</keyword>
<accession>A0A164Z5U4</accession>
<feature type="transmembrane region" description="Helical" evidence="1">
    <location>
        <begin position="68"/>
        <end position="101"/>
    </location>
</feature>
<gene>
    <name evidence="2" type="ORF">APZ42_018425</name>
</gene>
<keyword evidence="1" id="KW-0472">Membrane</keyword>
<dbReference type="AlphaFoldDB" id="A0A164Z5U4"/>
<evidence type="ECO:0000313" key="3">
    <source>
        <dbReference type="Proteomes" id="UP000076858"/>
    </source>
</evidence>